<evidence type="ECO:0000313" key="3">
    <source>
        <dbReference type="EMBL" id="KPI84684.1"/>
    </source>
</evidence>
<dbReference type="VEuPathDB" id="TriTrypDB:Lsey_0239_0020"/>
<accession>A0A0N1IJ19</accession>
<protein>
    <recommendedName>
        <fullName evidence="5">Mitochondrial RNA binding complex 1 subunit</fullName>
    </recommendedName>
</protein>
<evidence type="ECO:0008006" key="5">
    <source>
        <dbReference type="Google" id="ProtNLM"/>
    </source>
</evidence>
<keyword evidence="2" id="KW-0732">Signal</keyword>
<feature type="signal peptide" evidence="2">
    <location>
        <begin position="1"/>
        <end position="16"/>
    </location>
</feature>
<dbReference type="EMBL" id="LJSK01000239">
    <property type="protein sequence ID" value="KPI84684.1"/>
    <property type="molecule type" value="Genomic_DNA"/>
</dbReference>
<feature type="region of interest" description="Disordered" evidence="1">
    <location>
        <begin position="33"/>
        <end position="59"/>
    </location>
</feature>
<reference evidence="3 4" key="1">
    <citation type="journal article" date="2015" name="PLoS Pathog.">
        <title>Leptomonas seymouri: Adaptations to the Dixenous Life Cycle Analyzed by Genome Sequencing, Transcriptome Profiling and Co-infection with Leishmania donovani.</title>
        <authorList>
            <person name="Kraeva N."/>
            <person name="Butenko A."/>
            <person name="Hlavacova J."/>
            <person name="Kostygov A."/>
            <person name="Myskova J."/>
            <person name="Grybchuk D."/>
            <person name="Lestinova T."/>
            <person name="Votypka J."/>
            <person name="Volf P."/>
            <person name="Opperdoes F."/>
            <person name="Flegontov P."/>
            <person name="Lukes J."/>
            <person name="Yurchenko V."/>
        </authorList>
    </citation>
    <scope>NUCLEOTIDE SEQUENCE [LARGE SCALE GENOMIC DNA]</scope>
    <source>
        <strain evidence="3 4">ATCC 30220</strain>
    </source>
</reference>
<dbReference type="AlphaFoldDB" id="A0A0N1IJ19"/>
<gene>
    <name evidence="3" type="ORF">ABL78_6253</name>
</gene>
<organism evidence="3 4">
    <name type="scientific">Leptomonas seymouri</name>
    <dbReference type="NCBI Taxonomy" id="5684"/>
    <lineage>
        <taxon>Eukaryota</taxon>
        <taxon>Discoba</taxon>
        <taxon>Euglenozoa</taxon>
        <taxon>Kinetoplastea</taxon>
        <taxon>Metakinetoplastina</taxon>
        <taxon>Trypanosomatida</taxon>
        <taxon>Trypanosomatidae</taxon>
        <taxon>Leishmaniinae</taxon>
        <taxon>Leptomonas</taxon>
    </lineage>
</organism>
<evidence type="ECO:0000256" key="1">
    <source>
        <dbReference type="SAM" id="MobiDB-lite"/>
    </source>
</evidence>
<keyword evidence="4" id="KW-1185">Reference proteome</keyword>
<evidence type="ECO:0000313" key="4">
    <source>
        <dbReference type="Proteomes" id="UP000038009"/>
    </source>
</evidence>
<sequence length="1048" mass="113946">MRRCAAHGLTWSSGLALSDLTALHVSQRTPVSIGGRASRTGFSEPPGKAPRVKQGTSRDIPQRIPGTTKVRYTNNKGRTFTFSIPVSQLTHPPVHRRGAAAAGWHEVDTSFSDVGDLEDDMPTELDERLAAVGVVSSGEGSDNMVVEVNAEQLRGLQSALVQLCREYVLMDTNGMKTSMSYGELSNGPDYEHYDRKVRRRRHWIALRRRFEDVRELLWPSDAAAEMHECGKSGEMSAPLLSLSAMMEALSWLEAASTFAIRKHRPYDTAAATEFAPLDLSREVRVVAECLSVVGPSGLVLGHTRHSAGEREGLMPMTASSGEEAEENRRRAATDRFISFAALCANHKVPLKVAFSSSSSSHASSGVKRSDDSSNSVAAAAQAWLSSLPALTRLKDALRVMAVLQSIDGTCADTLSSKASQMLRFSNEKGVVERAELLGALCRLVSTSLFPHAAALENVDEGELCVLMRFVAELQEQNAAFLQACGASDGTSDVHTPEREVLQHLTQLAITRCRQLLYKTDGPTASLLSGDEENIPLVDLQAFAEHSHPAVRVHTKIGEANALGLRYARLQSPSSAILAQLLSRIEEADRRLATSTHSLRTDLLQHIAHRAALGKAKLSLEDVTRALSLLADLMLQTSERQVKAAFDRLFSAMSTSIGVGLQQVSTKTIVLDLFEGLARCHYEPSSYKALEVVTLRLMMRGFFSLEEAARALVAMLQIVGPQGVSQSVQQAIAMRVASALEKSDDAAVGSEAKVNQCEVWSVLRALRFSLYPSFTSLMLLVAQSSMTANAHGWTPEDHVRYAVLLAAAAGRLTPWAEDAEVVQLLSTKAREELELGLRTSVEGFPCVGEGKEDAYQECLVTCAALQLETTPPVLTAWACASRGMGKEQRQLHSLCTPQLAVSTLEAMEALHLASSQWYAAYDAYLVRALQQMLNAKASGRASQYGLLNDDAQTMERTLYLSRVSPAARAAATALLEREVEHLDAVLTGGLATDSTSAAGRTDVLPVFTFQQKTLSWQAERAAMEERLLRYCTALRQRGTETETAEPNSL</sequence>
<name>A0A0N1IJ19_LEPSE</name>
<dbReference type="OrthoDB" id="272517at2759"/>
<comment type="caution">
    <text evidence="3">The sequence shown here is derived from an EMBL/GenBank/DDBJ whole genome shotgun (WGS) entry which is preliminary data.</text>
</comment>
<proteinExistence type="predicted"/>
<dbReference type="Proteomes" id="UP000038009">
    <property type="component" value="Unassembled WGS sequence"/>
</dbReference>
<feature type="chain" id="PRO_5005873993" description="Mitochondrial RNA binding complex 1 subunit" evidence="2">
    <location>
        <begin position="17"/>
        <end position="1048"/>
    </location>
</feature>
<evidence type="ECO:0000256" key="2">
    <source>
        <dbReference type="SAM" id="SignalP"/>
    </source>
</evidence>